<dbReference type="RefSeq" id="WP_048423584.1">
    <property type="nucleotide sequence ID" value="NZ_JYNU01000015.1"/>
</dbReference>
<feature type="transmembrane region" description="Helical" evidence="1">
    <location>
        <begin position="218"/>
        <end position="240"/>
    </location>
</feature>
<protein>
    <submittedName>
        <fullName evidence="2">Putative cobalt transporter subunit (CbtA)</fullName>
    </submittedName>
</protein>
<feature type="transmembrane region" description="Helical" evidence="1">
    <location>
        <begin position="69"/>
        <end position="97"/>
    </location>
</feature>
<organism evidence="2 3">
    <name type="scientific">Mycolicibacterium obuense</name>
    <dbReference type="NCBI Taxonomy" id="1807"/>
    <lineage>
        <taxon>Bacteria</taxon>
        <taxon>Bacillati</taxon>
        <taxon>Actinomycetota</taxon>
        <taxon>Actinomycetes</taxon>
        <taxon>Mycobacteriales</taxon>
        <taxon>Mycobacteriaceae</taxon>
        <taxon>Mycolicibacterium</taxon>
    </lineage>
</organism>
<keyword evidence="1" id="KW-0812">Transmembrane</keyword>
<evidence type="ECO:0000256" key="1">
    <source>
        <dbReference type="SAM" id="Phobius"/>
    </source>
</evidence>
<dbReference type="Proteomes" id="UP000036313">
    <property type="component" value="Unassembled WGS sequence"/>
</dbReference>
<dbReference type="Pfam" id="PF09490">
    <property type="entry name" value="CbtA"/>
    <property type="match status" value="1"/>
</dbReference>
<dbReference type="AlphaFoldDB" id="A0A0J6W030"/>
<sequence>MPLTASSYAVLRYLLPGAVAGVVTFLVSRVAIAPLIDAAVDAEAALEHTAGGGHDHAAELFTRSVQENVGAAVGVIGFGVVMGVLYAVAHTVVANALAARGVTPDPTALALLLAGGMFVTVALVPALKYPANPPGVGLADTVAERTSASLTMTILSVVVGCVALAAAVASVRRVPLWRLTGIAVLGYAAVMGVAGAVLPSFREVPDGFSAETLADFRLYTVLIQAVLWLVIGSVWSSMAARRRAGREPRSVSPEFSAS</sequence>
<gene>
    <name evidence="2" type="ORF">MOBUDSM44075_02843</name>
</gene>
<accession>A0A0J6W030</accession>
<keyword evidence="1" id="KW-1133">Transmembrane helix</keyword>
<dbReference type="EMBL" id="JYNU01000015">
    <property type="protein sequence ID" value="KMO75754.1"/>
    <property type="molecule type" value="Genomic_DNA"/>
</dbReference>
<dbReference type="PATRIC" id="fig|1807.14.peg.2866"/>
<reference evidence="2 3" key="1">
    <citation type="journal article" date="2015" name="Genome Biol. Evol.">
        <title>Characterization of Three Mycobacterium spp. with Potential Use in Bioremediation by Genome Sequencing and Comparative Genomics.</title>
        <authorList>
            <person name="Das S."/>
            <person name="Pettersson B.M."/>
            <person name="Behra P.R."/>
            <person name="Ramesh M."/>
            <person name="Dasgupta S."/>
            <person name="Bhattacharya A."/>
            <person name="Kirsebom L.A."/>
        </authorList>
    </citation>
    <scope>NUCLEOTIDE SEQUENCE [LARGE SCALE GENOMIC DNA]</scope>
    <source>
        <strain evidence="2 3">DSM 44075</strain>
    </source>
</reference>
<evidence type="ECO:0000313" key="2">
    <source>
        <dbReference type="EMBL" id="KMO75754.1"/>
    </source>
</evidence>
<feature type="transmembrane region" description="Helical" evidence="1">
    <location>
        <begin position="109"/>
        <end position="127"/>
    </location>
</feature>
<comment type="caution">
    <text evidence="2">The sequence shown here is derived from an EMBL/GenBank/DDBJ whole genome shotgun (WGS) entry which is preliminary data.</text>
</comment>
<evidence type="ECO:0000313" key="3">
    <source>
        <dbReference type="Proteomes" id="UP000036313"/>
    </source>
</evidence>
<keyword evidence="1" id="KW-0472">Membrane</keyword>
<proteinExistence type="predicted"/>
<name>A0A0J6W030_9MYCO</name>
<dbReference type="InterPro" id="IPR012666">
    <property type="entry name" value="CbtA_put"/>
</dbReference>
<feature type="transmembrane region" description="Helical" evidence="1">
    <location>
        <begin position="12"/>
        <end position="32"/>
    </location>
</feature>
<feature type="transmembrane region" description="Helical" evidence="1">
    <location>
        <begin position="176"/>
        <end position="198"/>
    </location>
</feature>
<feature type="transmembrane region" description="Helical" evidence="1">
    <location>
        <begin position="147"/>
        <end position="169"/>
    </location>
</feature>